<gene>
    <name evidence="4" type="ORF">P5673_012459</name>
</gene>
<dbReference type="GO" id="GO:0046872">
    <property type="term" value="F:metal ion binding"/>
    <property type="evidence" value="ECO:0007669"/>
    <property type="project" value="UniProtKB-KW"/>
</dbReference>
<feature type="domain" description="DDE Tnp4" evidence="3">
    <location>
        <begin position="21"/>
        <end position="121"/>
    </location>
</feature>
<sequence length="124" mass="13812">MTEKVGEFEAKFGLTQGVGCIDGTHIPIECPSGNSQDFFCYKQCYSLRVPAVCDYKGSFIDVEYSWPGSVHDAKVFGNSSIHAKLRSSKLPSAFQTRFEGSDKILNYLIGDPAYPLLSFCMKEY</sequence>
<dbReference type="Proteomes" id="UP001249851">
    <property type="component" value="Unassembled WGS sequence"/>
</dbReference>
<name>A0AAD9V7K2_ACRCE</name>
<accession>A0AAD9V7K2</accession>
<evidence type="ECO:0000259" key="3">
    <source>
        <dbReference type="Pfam" id="PF13359"/>
    </source>
</evidence>
<dbReference type="EMBL" id="JARQWQ010000023">
    <property type="protein sequence ID" value="KAK2564213.1"/>
    <property type="molecule type" value="Genomic_DNA"/>
</dbReference>
<organism evidence="4 5">
    <name type="scientific">Acropora cervicornis</name>
    <name type="common">Staghorn coral</name>
    <dbReference type="NCBI Taxonomy" id="6130"/>
    <lineage>
        <taxon>Eukaryota</taxon>
        <taxon>Metazoa</taxon>
        <taxon>Cnidaria</taxon>
        <taxon>Anthozoa</taxon>
        <taxon>Hexacorallia</taxon>
        <taxon>Scleractinia</taxon>
        <taxon>Astrocoeniina</taxon>
        <taxon>Acroporidae</taxon>
        <taxon>Acropora</taxon>
    </lineage>
</organism>
<keyword evidence="2" id="KW-0479">Metal-binding</keyword>
<dbReference type="Pfam" id="PF13359">
    <property type="entry name" value="DDE_Tnp_4"/>
    <property type="match status" value="1"/>
</dbReference>
<evidence type="ECO:0000313" key="4">
    <source>
        <dbReference type="EMBL" id="KAK2564213.1"/>
    </source>
</evidence>
<comment type="caution">
    <text evidence="4">The sequence shown here is derived from an EMBL/GenBank/DDBJ whole genome shotgun (WGS) entry which is preliminary data.</text>
</comment>
<protein>
    <submittedName>
        <fullName evidence="4">Nuclease HARBI1</fullName>
    </submittedName>
</protein>
<reference evidence="4" key="1">
    <citation type="journal article" date="2023" name="G3 (Bethesda)">
        <title>Whole genome assembly and annotation of the endangered Caribbean coral Acropora cervicornis.</title>
        <authorList>
            <person name="Selwyn J.D."/>
            <person name="Vollmer S.V."/>
        </authorList>
    </citation>
    <scope>NUCLEOTIDE SEQUENCE</scope>
    <source>
        <strain evidence="4">K2</strain>
    </source>
</reference>
<evidence type="ECO:0000256" key="1">
    <source>
        <dbReference type="ARBA" id="ARBA00001968"/>
    </source>
</evidence>
<keyword evidence="5" id="KW-1185">Reference proteome</keyword>
<dbReference type="AlphaFoldDB" id="A0AAD9V7K2"/>
<proteinExistence type="predicted"/>
<comment type="cofactor">
    <cofactor evidence="1">
        <name>a divalent metal cation</name>
        <dbReference type="ChEBI" id="CHEBI:60240"/>
    </cofactor>
</comment>
<evidence type="ECO:0000313" key="5">
    <source>
        <dbReference type="Proteomes" id="UP001249851"/>
    </source>
</evidence>
<dbReference type="InterPro" id="IPR027806">
    <property type="entry name" value="HARBI1_dom"/>
</dbReference>
<evidence type="ECO:0000256" key="2">
    <source>
        <dbReference type="ARBA" id="ARBA00022723"/>
    </source>
</evidence>
<reference evidence="4" key="2">
    <citation type="journal article" date="2023" name="Science">
        <title>Genomic signatures of disease resistance in endangered staghorn corals.</title>
        <authorList>
            <person name="Vollmer S.V."/>
            <person name="Selwyn J.D."/>
            <person name="Despard B.A."/>
            <person name="Roesel C.L."/>
        </authorList>
    </citation>
    <scope>NUCLEOTIDE SEQUENCE</scope>
    <source>
        <strain evidence="4">K2</strain>
    </source>
</reference>